<dbReference type="SMART" id="SM00494">
    <property type="entry name" value="ChtBD2"/>
    <property type="match status" value="1"/>
</dbReference>
<comment type="catalytic activity">
    <reaction evidence="1">
        <text>Random endo-hydrolysis of N-acetyl-beta-D-glucosaminide (1-&gt;4)-beta-linkages in chitin and chitodextrins.</text>
        <dbReference type="EC" id="3.2.1.14"/>
    </reaction>
</comment>
<comment type="similarity">
    <text evidence="4">Belongs to the glycosyl hydrolase 18 family. Chitinase class II subfamily.</text>
</comment>
<dbReference type="SUPFAM" id="SSF57625">
    <property type="entry name" value="Invertebrate chitin-binding proteins"/>
    <property type="match status" value="1"/>
</dbReference>
<evidence type="ECO:0000256" key="3">
    <source>
        <dbReference type="ARBA" id="ARBA00004613"/>
    </source>
</evidence>
<dbReference type="InterPro" id="IPR050314">
    <property type="entry name" value="Glycosyl_Hydrlase_18"/>
</dbReference>
<evidence type="ECO:0000256" key="12">
    <source>
        <dbReference type="ARBA" id="ARBA00022859"/>
    </source>
</evidence>
<evidence type="ECO:0000256" key="17">
    <source>
        <dbReference type="ARBA" id="ARBA00023295"/>
    </source>
</evidence>
<reference evidence="24" key="1">
    <citation type="submission" date="2025-08" db="UniProtKB">
        <authorList>
            <consortium name="Ensembl"/>
        </authorList>
    </citation>
    <scope>IDENTIFICATION</scope>
</reference>
<gene>
    <name evidence="24" type="primary">CHIT1</name>
</gene>
<evidence type="ECO:0000256" key="6">
    <source>
        <dbReference type="ARBA" id="ARBA00022490"/>
    </source>
</evidence>
<keyword evidence="14" id="KW-1015">Disulfide bond</keyword>
<keyword evidence="18" id="KW-0624">Polysaccharide degradation</keyword>
<keyword evidence="16" id="KW-0119">Carbohydrate metabolism</keyword>
<evidence type="ECO:0000256" key="9">
    <source>
        <dbReference type="ARBA" id="ARBA00022703"/>
    </source>
</evidence>
<dbReference type="EC" id="3.2.1.14" evidence="5"/>
<dbReference type="GO" id="GO:0005737">
    <property type="term" value="C:cytoplasm"/>
    <property type="evidence" value="ECO:0007669"/>
    <property type="project" value="UniProtKB-SubCell"/>
</dbReference>
<evidence type="ECO:0000256" key="7">
    <source>
        <dbReference type="ARBA" id="ARBA00022525"/>
    </source>
</evidence>
<dbReference type="FunFam" id="3.20.20.80:FF:000081">
    <property type="entry name" value="Chitinase 1"/>
    <property type="match status" value="1"/>
</dbReference>
<dbReference type="OMA" id="TMPTDKP"/>
<feature type="region of interest" description="Disordered" evidence="21">
    <location>
        <begin position="1"/>
        <end position="23"/>
    </location>
</feature>
<dbReference type="GO" id="GO:0002376">
    <property type="term" value="P:immune system process"/>
    <property type="evidence" value="ECO:0007669"/>
    <property type="project" value="UniProtKB-KW"/>
</dbReference>
<evidence type="ECO:0000256" key="19">
    <source>
        <dbReference type="ARBA" id="ARBA00062006"/>
    </source>
</evidence>
<dbReference type="GO" id="GO:0000272">
    <property type="term" value="P:polysaccharide catabolic process"/>
    <property type="evidence" value="ECO:0007669"/>
    <property type="project" value="UniProtKB-KW"/>
</dbReference>
<dbReference type="Pfam" id="PF01607">
    <property type="entry name" value="CBM_14"/>
    <property type="match status" value="1"/>
</dbReference>
<evidence type="ECO:0000256" key="18">
    <source>
        <dbReference type="ARBA" id="ARBA00023326"/>
    </source>
</evidence>
<keyword evidence="8" id="KW-0147">Chitin-binding</keyword>
<dbReference type="Gene3D" id="3.10.50.10">
    <property type="match status" value="1"/>
</dbReference>
<dbReference type="Pfam" id="PF00704">
    <property type="entry name" value="Glyco_hydro_18"/>
    <property type="match status" value="1"/>
</dbReference>
<dbReference type="PANTHER" id="PTHR11177:SF248">
    <property type="entry name" value="CHITOTRIOSIDASE-1"/>
    <property type="match status" value="1"/>
</dbReference>
<comment type="subunit">
    <text evidence="19">Interacts with EGFR.</text>
</comment>
<dbReference type="AlphaFoldDB" id="A0A7M4EY93"/>
<keyword evidence="12" id="KW-0391">Immunity</keyword>
<dbReference type="SUPFAM" id="SSF54556">
    <property type="entry name" value="Chitinase insertion domain"/>
    <property type="match status" value="1"/>
</dbReference>
<evidence type="ECO:0000256" key="4">
    <source>
        <dbReference type="ARBA" id="ARBA00009121"/>
    </source>
</evidence>
<evidence type="ECO:0000256" key="13">
    <source>
        <dbReference type="ARBA" id="ARBA00023024"/>
    </source>
</evidence>
<feature type="domain" description="GH18" evidence="23">
    <location>
        <begin position="45"/>
        <end position="411"/>
    </location>
</feature>
<dbReference type="GO" id="GO:0006032">
    <property type="term" value="P:chitin catabolic process"/>
    <property type="evidence" value="ECO:0007669"/>
    <property type="project" value="UniProtKB-KW"/>
</dbReference>
<keyword evidence="7" id="KW-0964">Secreted</keyword>
<protein>
    <recommendedName>
        <fullName evidence="20">Acidic mammalian chitinase</fullName>
        <ecNumber evidence="5">3.2.1.14</ecNumber>
    </recommendedName>
</protein>
<feature type="domain" description="Chitin-binding type-2" evidence="22">
    <location>
        <begin position="438"/>
        <end position="487"/>
    </location>
</feature>
<comment type="subcellular location">
    <subcellularLocation>
        <location evidence="2">Cytoplasm</location>
    </subcellularLocation>
    <subcellularLocation>
        <location evidence="3">Secreted</location>
    </subcellularLocation>
</comment>
<evidence type="ECO:0000256" key="10">
    <source>
        <dbReference type="ARBA" id="ARBA00022729"/>
    </source>
</evidence>
<dbReference type="Gene3D" id="2.170.140.10">
    <property type="entry name" value="Chitin binding domain"/>
    <property type="match status" value="1"/>
</dbReference>
<dbReference type="InterPro" id="IPR011583">
    <property type="entry name" value="Chitinase_II/V-like_cat"/>
</dbReference>
<evidence type="ECO:0000313" key="24">
    <source>
        <dbReference type="Ensembl" id="ENSCPRP00005015868.1"/>
    </source>
</evidence>
<name>A0A7M4EY93_CROPO</name>
<dbReference type="FunFam" id="3.20.20.80:FF:000007">
    <property type="entry name" value="Acidic mammalian chitinase"/>
    <property type="match status" value="1"/>
</dbReference>
<dbReference type="Ensembl" id="ENSCPRT00005018588.1">
    <property type="protein sequence ID" value="ENSCPRP00005015868.1"/>
    <property type="gene ID" value="ENSCPRG00005011082.1"/>
</dbReference>
<feature type="compositionally biased region" description="Polar residues" evidence="21">
    <location>
        <begin position="1"/>
        <end position="18"/>
    </location>
</feature>
<dbReference type="Gene3D" id="3.20.20.80">
    <property type="entry name" value="Glycosidases"/>
    <property type="match status" value="1"/>
</dbReference>
<evidence type="ECO:0000256" key="16">
    <source>
        <dbReference type="ARBA" id="ARBA00023277"/>
    </source>
</evidence>
<keyword evidence="17" id="KW-0326">Glycosidase</keyword>
<dbReference type="GO" id="GO:0006915">
    <property type="term" value="P:apoptotic process"/>
    <property type="evidence" value="ECO:0007669"/>
    <property type="project" value="UniProtKB-KW"/>
</dbReference>
<keyword evidence="6" id="KW-0963">Cytoplasm</keyword>
<evidence type="ECO:0000256" key="1">
    <source>
        <dbReference type="ARBA" id="ARBA00000822"/>
    </source>
</evidence>
<dbReference type="GO" id="GO:0008061">
    <property type="term" value="F:chitin binding"/>
    <property type="evidence" value="ECO:0007669"/>
    <property type="project" value="UniProtKB-KW"/>
</dbReference>
<dbReference type="FunFam" id="3.10.50.10:FF:000001">
    <property type="entry name" value="Chitinase 3-like 1"/>
    <property type="match status" value="1"/>
</dbReference>
<evidence type="ECO:0000256" key="11">
    <source>
        <dbReference type="ARBA" id="ARBA00022801"/>
    </source>
</evidence>
<dbReference type="FunFam" id="2.170.140.10:FF:000001">
    <property type="entry name" value="Acidic mammalian chitinase"/>
    <property type="match status" value="1"/>
</dbReference>
<keyword evidence="15" id="KW-0395">Inflammatory response</keyword>
<dbReference type="SUPFAM" id="SSF51445">
    <property type="entry name" value="(Trans)glycosidases"/>
    <property type="match status" value="1"/>
</dbReference>
<sequence>MASVDSGTRTLSNTTSKKSLGEPLSPASWRQLLKHFFPVSTGSACKLVCYFTNWSQYRPAQGRFFPENIDTNLCTHLIYAFAGMNENKITTIEWNDEQLYKTFNNLKIKNPSLKTLLSIGGWNFGSQKFSTMVSTPANRWTFILSVIQFLRQHGFDGLDIDWEYPAARGSPPEDKQRFTDLVQEMAKEFTEEGKRTQKDRLLLTAAVAAGRENINAGYEVSNLLKELDFINLMTYDFHGSWEHTTGHVSPLYKGKNDTGPAKYSNTDAAVKYWMSKGAPAEKIIMGIPTYGRGFTLSSSDSDVGAPASGPAAAGTFTREAGFLAYYEICTFLKGATTKRIEDQKVPYSFKDKEWVGYDDTESITTKVQYIKNNGLGGAMVWALDLDDFSGSFCNQGAYPLLNTLKKLGSASTTARMVRSTAASASTNPKTVPQPVPASKFCLNKDDGIHPVPEDNTKFYICAHRATFTMSCPDRLVYNGTCKCCNWP</sequence>
<evidence type="ECO:0000259" key="23">
    <source>
        <dbReference type="PROSITE" id="PS51910"/>
    </source>
</evidence>
<dbReference type="PANTHER" id="PTHR11177">
    <property type="entry name" value="CHITINASE"/>
    <property type="match status" value="1"/>
</dbReference>
<evidence type="ECO:0000256" key="15">
    <source>
        <dbReference type="ARBA" id="ARBA00023198"/>
    </source>
</evidence>
<evidence type="ECO:0000256" key="2">
    <source>
        <dbReference type="ARBA" id="ARBA00004496"/>
    </source>
</evidence>
<dbReference type="InterPro" id="IPR001579">
    <property type="entry name" value="Glyco_hydro_18_chit_AS"/>
</dbReference>
<dbReference type="GO" id="GO:0008843">
    <property type="term" value="F:endochitinase activity"/>
    <property type="evidence" value="ECO:0007669"/>
    <property type="project" value="UniProtKB-EC"/>
</dbReference>
<keyword evidence="10" id="KW-0732">Signal</keyword>
<dbReference type="GO" id="GO:0005615">
    <property type="term" value="C:extracellular space"/>
    <property type="evidence" value="ECO:0007669"/>
    <property type="project" value="Ensembl"/>
</dbReference>
<keyword evidence="13" id="KW-0146">Chitin degradation</keyword>
<evidence type="ECO:0000313" key="25">
    <source>
        <dbReference type="Proteomes" id="UP000594220"/>
    </source>
</evidence>
<evidence type="ECO:0000256" key="5">
    <source>
        <dbReference type="ARBA" id="ARBA00012729"/>
    </source>
</evidence>
<dbReference type="CDD" id="cd02872">
    <property type="entry name" value="GH18_chitolectin_chitotriosidase"/>
    <property type="match status" value="1"/>
</dbReference>
<keyword evidence="9" id="KW-0053">Apoptosis</keyword>
<reference evidence="24" key="2">
    <citation type="submission" date="2025-09" db="UniProtKB">
        <authorList>
            <consortium name="Ensembl"/>
        </authorList>
    </citation>
    <scope>IDENTIFICATION</scope>
</reference>
<accession>A0A7M4EY93</accession>
<dbReference type="InterPro" id="IPR017853">
    <property type="entry name" value="GH"/>
</dbReference>
<dbReference type="InterPro" id="IPR001223">
    <property type="entry name" value="Glyco_hydro18_cat"/>
</dbReference>
<dbReference type="InterPro" id="IPR036508">
    <property type="entry name" value="Chitin-bd_dom_sf"/>
</dbReference>
<evidence type="ECO:0000259" key="22">
    <source>
        <dbReference type="PROSITE" id="PS50940"/>
    </source>
</evidence>
<dbReference type="InterPro" id="IPR002557">
    <property type="entry name" value="Chitin-bd_dom"/>
</dbReference>
<evidence type="ECO:0000256" key="20">
    <source>
        <dbReference type="ARBA" id="ARBA00072739"/>
    </source>
</evidence>
<dbReference type="GO" id="GO:0006954">
    <property type="term" value="P:inflammatory response"/>
    <property type="evidence" value="ECO:0007669"/>
    <property type="project" value="UniProtKB-KW"/>
</dbReference>
<proteinExistence type="inferred from homology"/>
<organism evidence="24 25">
    <name type="scientific">Crocodylus porosus</name>
    <name type="common">Saltwater crocodile</name>
    <name type="synonym">Estuarine crocodile</name>
    <dbReference type="NCBI Taxonomy" id="8502"/>
    <lineage>
        <taxon>Eukaryota</taxon>
        <taxon>Metazoa</taxon>
        <taxon>Chordata</taxon>
        <taxon>Craniata</taxon>
        <taxon>Vertebrata</taxon>
        <taxon>Euteleostomi</taxon>
        <taxon>Archelosauria</taxon>
        <taxon>Archosauria</taxon>
        <taxon>Crocodylia</taxon>
        <taxon>Longirostres</taxon>
        <taxon>Crocodylidae</taxon>
        <taxon>Crocodylus</taxon>
    </lineage>
</organism>
<dbReference type="Proteomes" id="UP000594220">
    <property type="component" value="Unplaced"/>
</dbReference>
<dbReference type="PROSITE" id="PS01095">
    <property type="entry name" value="GH18_1"/>
    <property type="match status" value="1"/>
</dbReference>
<keyword evidence="25" id="KW-1185">Reference proteome</keyword>
<evidence type="ECO:0000256" key="8">
    <source>
        <dbReference type="ARBA" id="ARBA00022669"/>
    </source>
</evidence>
<evidence type="ECO:0000256" key="14">
    <source>
        <dbReference type="ARBA" id="ARBA00023157"/>
    </source>
</evidence>
<dbReference type="PROSITE" id="PS51910">
    <property type="entry name" value="GH18_2"/>
    <property type="match status" value="1"/>
</dbReference>
<evidence type="ECO:0000256" key="21">
    <source>
        <dbReference type="SAM" id="MobiDB-lite"/>
    </source>
</evidence>
<dbReference type="GeneTree" id="ENSGT00940000161149"/>
<dbReference type="SMART" id="SM00636">
    <property type="entry name" value="Glyco_18"/>
    <property type="match status" value="1"/>
</dbReference>
<dbReference type="InterPro" id="IPR029070">
    <property type="entry name" value="Chitinase_insertion_sf"/>
</dbReference>
<dbReference type="PROSITE" id="PS50940">
    <property type="entry name" value="CHIT_BIND_II"/>
    <property type="match status" value="1"/>
</dbReference>
<keyword evidence="11" id="KW-0378">Hydrolase</keyword>